<evidence type="ECO:0000313" key="3">
    <source>
        <dbReference type="EMBL" id="EJK45547.1"/>
    </source>
</evidence>
<keyword evidence="4" id="KW-1185">Reference proteome</keyword>
<feature type="compositionally biased region" description="Gly residues" evidence="1">
    <location>
        <begin position="336"/>
        <end position="349"/>
    </location>
</feature>
<keyword evidence="2" id="KW-0812">Transmembrane</keyword>
<feature type="region of interest" description="Disordered" evidence="1">
    <location>
        <begin position="184"/>
        <end position="447"/>
    </location>
</feature>
<keyword evidence="2" id="KW-1133">Transmembrane helix</keyword>
<dbReference type="EMBL" id="AGNL01048438">
    <property type="protein sequence ID" value="EJK45547.1"/>
    <property type="molecule type" value="Genomic_DNA"/>
</dbReference>
<dbReference type="AlphaFoldDB" id="K0RG32"/>
<feature type="compositionally biased region" description="Acidic residues" evidence="1">
    <location>
        <begin position="413"/>
        <end position="425"/>
    </location>
</feature>
<reference evidence="3 4" key="1">
    <citation type="journal article" date="2012" name="Genome Biol.">
        <title>Genome and low-iron response of an oceanic diatom adapted to chronic iron limitation.</title>
        <authorList>
            <person name="Lommer M."/>
            <person name="Specht M."/>
            <person name="Roy A.S."/>
            <person name="Kraemer L."/>
            <person name="Andreson R."/>
            <person name="Gutowska M.A."/>
            <person name="Wolf J."/>
            <person name="Bergner S.V."/>
            <person name="Schilhabel M.B."/>
            <person name="Klostermeier U.C."/>
            <person name="Beiko R.G."/>
            <person name="Rosenstiel P."/>
            <person name="Hippler M."/>
            <person name="Laroche J."/>
        </authorList>
    </citation>
    <scope>NUCLEOTIDE SEQUENCE [LARGE SCALE GENOMIC DNA]</scope>
    <source>
        <strain evidence="3 4">CCMP1005</strain>
    </source>
</reference>
<comment type="caution">
    <text evidence="3">The sequence shown here is derived from an EMBL/GenBank/DDBJ whole genome shotgun (WGS) entry which is preliminary data.</text>
</comment>
<feature type="compositionally biased region" description="Basic and acidic residues" evidence="1">
    <location>
        <begin position="273"/>
        <end position="288"/>
    </location>
</feature>
<keyword evidence="2" id="KW-0472">Membrane</keyword>
<feature type="transmembrane region" description="Helical" evidence="2">
    <location>
        <begin position="163"/>
        <end position="181"/>
    </location>
</feature>
<proteinExistence type="predicted"/>
<feature type="compositionally biased region" description="Low complexity" evidence="1">
    <location>
        <begin position="219"/>
        <end position="232"/>
    </location>
</feature>
<feature type="compositionally biased region" description="Basic and acidic residues" evidence="1">
    <location>
        <begin position="186"/>
        <end position="203"/>
    </location>
</feature>
<dbReference type="Proteomes" id="UP000266841">
    <property type="component" value="Unassembled WGS sequence"/>
</dbReference>
<feature type="compositionally biased region" description="Low complexity" evidence="1">
    <location>
        <begin position="259"/>
        <end position="272"/>
    </location>
</feature>
<organism evidence="3 4">
    <name type="scientific">Thalassiosira oceanica</name>
    <name type="common">Marine diatom</name>
    <dbReference type="NCBI Taxonomy" id="159749"/>
    <lineage>
        <taxon>Eukaryota</taxon>
        <taxon>Sar</taxon>
        <taxon>Stramenopiles</taxon>
        <taxon>Ochrophyta</taxon>
        <taxon>Bacillariophyta</taxon>
        <taxon>Coscinodiscophyceae</taxon>
        <taxon>Thalassiosirophycidae</taxon>
        <taxon>Thalassiosirales</taxon>
        <taxon>Thalassiosiraceae</taxon>
        <taxon>Thalassiosira</taxon>
    </lineage>
</organism>
<accession>K0RG32</accession>
<sequence>MSRFSRASVRASVLPETVRAEGMPARKLDRVSPLAQADAAALTGPLADGSVPAAGGAAVRRNPSLLPRTLRLQLTKESDVVDTTGVESQVTFKLPAILLAELAASSPRIFSPTWNGVGPRGPPAEPRRPHRLLTSSADPLCRPLSLRGRAASRRKARNLSDHGLLLAIPAAVAGGVVAVVHRPRPRRGELRDGRHRDAAEPRRAGAGPLRAAGREVGRAPEAAVLPRAAGARRAGGEWRRRDHGGRRDTLSVLGNHRTAPSPTSPSSGPPRAARAESREGEAADRAEAEAAAEGPPGRGGRKGRLFQPHVAGVERGEGPAPGEVPRARIIDPAGHRAGGIGDVRAGSGGTADPVADAKQGGLADDELDSILSSPGDVHRRSKNDRRKSGIPAAGVTLGGKGTGRFGESKLASDSEEEKNDDEDDGSSARFSAGDAVLHRRATVGRTN</sequence>
<feature type="compositionally biased region" description="Basic residues" evidence="1">
    <location>
        <begin position="438"/>
        <end position="447"/>
    </location>
</feature>
<feature type="compositionally biased region" description="Basic and acidic residues" evidence="1">
    <location>
        <begin position="234"/>
        <end position="249"/>
    </location>
</feature>
<evidence type="ECO:0000256" key="1">
    <source>
        <dbReference type="SAM" id="MobiDB-lite"/>
    </source>
</evidence>
<evidence type="ECO:0000256" key="2">
    <source>
        <dbReference type="SAM" id="Phobius"/>
    </source>
</evidence>
<evidence type="ECO:0000313" key="4">
    <source>
        <dbReference type="Proteomes" id="UP000266841"/>
    </source>
</evidence>
<gene>
    <name evidence="3" type="ORF">THAOC_35836</name>
</gene>
<protein>
    <submittedName>
        <fullName evidence="3">Uncharacterized protein</fullName>
    </submittedName>
</protein>
<name>K0RG32_THAOC</name>